<sequence length="134" mass="15588">MGNERATLTSDIEAEVPKLMSRIAVLESALIAETSDRKTESQLKVEFNKKVANLKNAFNQNLQTLRQELVVESKHRLALWHELKNERKHRNNAEEELARGQKTFTQEIKILQDIIEKEKVARQISDEERDSHKL</sequence>
<organism evidence="2 3">
    <name type="scientific">Polyplosphaeria fusca</name>
    <dbReference type="NCBI Taxonomy" id="682080"/>
    <lineage>
        <taxon>Eukaryota</taxon>
        <taxon>Fungi</taxon>
        <taxon>Dikarya</taxon>
        <taxon>Ascomycota</taxon>
        <taxon>Pezizomycotina</taxon>
        <taxon>Dothideomycetes</taxon>
        <taxon>Pleosporomycetidae</taxon>
        <taxon>Pleosporales</taxon>
        <taxon>Tetraplosphaeriaceae</taxon>
        <taxon>Polyplosphaeria</taxon>
    </lineage>
</organism>
<keyword evidence="3" id="KW-1185">Reference proteome</keyword>
<comment type="caution">
    <text evidence="2">The sequence shown here is derived from an EMBL/GenBank/DDBJ whole genome shotgun (WGS) entry which is preliminary data.</text>
</comment>
<gene>
    <name evidence="2" type="ORF">EJ04DRAFT_511246</name>
</gene>
<evidence type="ECO:0000256" key="1">
    <source>
        <dbReference type="SAM" id="Coils"/>
    </source>
</evidence>
<dbReference type="Proteomes" id="UP000799444">
    <property type="component" value="Unassembled WGS sequence"/>
</dbReference>
<dbReference type="AlphaFoldDB" id="A0A9P4QY89"/>
<protein>
    <submittedName>
        <fullName evidence="2">Uncharacterized protein</fullName>
    </submittedName>
</protein>
<evidence type="ECO:0000313" key="3">
    <source>
        <dbReference type="Proteomes" id="UP000799444"/>
    </source>
</evidence>
<reference evidence="2" key="1">
    <citation type="journal article" date="2020" name="Stud. Mycol.">
        <title>101 Dothideomycetes genomes: a test case for predicting lifestyles and emergence of pathogens.</title>
        <authorList>
            <person name="Haridas S."/>
            <person name="Albert R."/>
            <person name="Binder M."/>
            <person name="Bloem J."/>
            <person name="Labutti K."/>
            <person name="Salamov A."/>
            <person name="Andreopoulos B."/>
            <person name="Baker S."/>
            <person name="Barry K."/>
            <person name="Bills G."/>
            <person name="Bluhm B."/>
            <person name="Cannon C."/>
            <person name="Castanera R."/>
            <person name="Culley D."/>
            <person name="Daum C."/>
            <person name="Ezra D."/>
            <person name="Gonzalez J."/>
            <person name="Henrissat B."/>
            <person name="Kuo A."/>
            <person name="Liang C."/>
            <person name="Lipzen A."/>
            <person name="Lutzoni F."/>
            <person name="Magnuson J."/>
            <person name="Mondo S."/>
            <person name="Nolan M."/>
            <person name="Ohm R."/>
            <person name="Pangilinan J."/>
            <person name="Park H.-J."/>
            <person name="Ramirez L."/>
            <person name="Alfaro M."/>
            <person name="Sun H."/>
            <person name="Tritt A."/>
            <person name="Yoshinaga Y."/>
            <person name="Zwiers L.-H."/>
            <person name="Turgeon B."/>
            <person name="Goodwin S."/>
            <person name="Spatafora J."/>
            <person name="Crous P."/>
            <person name="Grigoriev I."/>
        </authorList>
    </citation>
    <scope>NUCLEOTIDE SEQUENCE</scope>
    <source>
        <strain evidence="2">CBS 125425</strain>
    </source>
</reference>
<feature type="coiled-coil region" evidence="1">
    <location>
        <begin position="48"/>
        <end position="103"/>
    </location>
</feature>
<accession>A0A9P4QY89</accession>
<keyword evidence="1" id="KW-0175">Coiled coil</keyword>
<proteinExistence type="predicted"/>
<evidence type="ECO:0000313" key="2">
    <source>
        <dbReference type="EMBL" id="KAF2736113.1"/>
    </source>
</evidence>
<name>A0A9P4QY89_9PLEO</name>
<dbReference type="EMBL" id="ML996128">
    <property type="protein sequence ID" value="KAF2736113.1"/>
    <property type="molecule type" value="Genomic_DNA"/>
</dbReference>